<accession>A0ABZ2NVV3</accession>
<dbReference type="Proteomes" id="UP001432046">
    <property type="component" value="Chromosome"/>
</dbReference>
<feature type="compositionally biased region" description="Polar residues" evidence="1">
    <location>
        <begin position="7"/>
        <end position="17"/>
    </location>
</feature>
<protein>
    <submittedName>
        <fullName evidence="2">Uncharacterized protein</fullName>
    </submittedName>
</protein>
<keyword evidence="3" id="KW-1185">Reference proteome</keyword>
<name>A0ABZ2NVV3_9BRAD</name>
<reference evidence="2" key="2">
    <citation type="submission" date="2024-03" db="EMBL/GenBank/DDBJ databases">
        <authorList>
            <person name="Bromfield E.S.P."/>
            <person name="Cloutier S."/>
        </authorList>
    </citation>
    <scope>NUCLEOTIDE SEQUENCE</scope>
    <source>
        <strain evidence="2">5S5</strain>
    </source>
</reference>
<gene>
    <name evidence="2" type="ORF">WDK88_38530</name>
</gene>
<organism evidence="2 3">
    <name type="scientific">Bradyrhizobium septentrionale</name>
    <dbReference type="NCBI Taxonomy" id="1404411"/>
    <lineage>
        <taxon>Bacteria</taxon>
        <taxon>Pseudomonadati</taxon>
        <taxon>Pseudomonadota</taxon>
        <taxon>Alphaproteobacteria</taxon>
        <taxon>Hyphomicrobiales</taxon>
        <taxon>Nitrobacteraceae</taxon>
        <taxon>Bradyrhizobium</taxon>
    </lineage>
</organism>
<dbReference type="RefSeq" id="WP_338696031.1">
    <property type="nucleotide sequence ID" value="NZ_CP147708.1"/>
</dbReference>
<dbReference type="EMBL" id="CP147711">
    <property type="protein sequence ID" value="WXC79066.1"/>
    <property type="molecule type" value="Genomic_DNA"/>
</dbReference>
<proteinExistence type="predicted"/>
<feature type="region of interest" description="Disordered" evidence="1">
    <location>
        <begin position="1"/>
        <end position="56"/>
    </location>
</feature>
<evidence type="ECO:0000256" key="1">
    <source>
        <dbReference type="SAM" id="MobiDB-lite"/>
    </source>
</evidence>
<feature type="region of interest" description="Disordered" evidence="1">
    <location>
        <begin position="134"/>
        <end position="158"/>
    </location>
</feature>
<reference evidence="2" key="1">
    <citation type="journal article" date="2021" name="Int. J. Syst. Evol. Microbiol.">
        <title>Bradyrhizobium septentrionale sp. nov. (sv. septentrionale) and Bradyrhizobium quebecense sp. nov. (sv. septentrionale) associated with legumes native to Canada possess rearranged symbiosis genes and numerous insertion sequences.</title>
        <authorList>
            <person name="Bromfield E.S.P."/>
            <person name="Cloutier S."/>
        </authorList>
    </citation>
    <scope>NUCLEOTIDE SEQUENCE</scope>
    <source>
        <strain evidence="2">5S5</strain>
    </source>
</reference>
<sequence>MDFNEFGPSNTSPDTNSPLPPTDATGFEQQLNGAQGGAAPHRTASPALPGEPYSPYLDAGRHYSPYLDARHPYSPYLDIAQPYSPGLRWEDDSHAPAALGADPAPEPSPHHLSQQTIAQAIEAHPDFDQDLLWQDMDKNPSHAGHPPPAPLTPGLRTPDHLRLGLPKLYRQNFPSSVCGTDVSPICKLQRL</sequence>
<feature type="region of interest" description="Disordered" evidence="1">
    <location>
        <begin position="88"/>
        <end position="114"/>
    </location>
</feature>
<evidence type="ECO:0000313" key="3">
    <source>
        <dbReference type="Proteomes" id="UP001432046"/>
    </source>
</evidence>
<evidence type="ECO:0000313" key="2">
    <source>
        <dbReference type="EMBL" id="WXC79066.1"/>
    </source>
</evidence>